<name>A0AAU8DIT7_9ACTN</name>
<feature type="region of interest" description="Disordered" evidence="1">
    <location>
        <begin position="56"/>
        <end position="164"/>
    </location>
</feature>
<evidence type="ECO:0000313" key="3">
    <source>
        <dbReference type="EMBL" id="XCG62018.1"/>
    </source>
</evidence>
<evidence type="ECO:0000259" key="2">
    <source>
        <dbReference type="Pfam" id="PF02557"/>
    </source>
</evidence>
<dbReference type="PANTHER" id="PTHR34385:SF1">
    <property type="entry name" value="PEPTIDOGLYCAN L-ALANYL-D-GLUTAMATE ENDOPEPTIDASE CWLK"/>
    <property type="match status" value="1"/>
</dbReference>
<dbReference type="InterPro" id="IPR003709">
    <property type="entry name" value="VanY-like_core_dom"/>
</dbReference>
<dbReference type="GO" id="GO:0006508">
    <property type="term" value="P:proteolysis"/>
    <property type="evidence" value="ECO:0007669"/>
    <property type="project" value="InterPro"/>
</dbReference>
<dbReference type="RefSeq" id="WP_353647633.1">
    <property type="nucleotide sequence ID" value="NZ_CP159218.1"/>
</dbReference>
<protein>
    <submittedName>
        <fullName evidence="3">D-alanyl-D-alanine carboxypeptidase family protein</fullName>
    </submittedName>
</protein>
<dbReference type="Pfam" id="PF02557">
    <property type="entry name" value="VanY"/>
    <property type="match status" value="1"/>
</dbReference>
<dbReference type="GO" id="GO:0004180">
    <property type="term" value="F:carboxypeptidase activity"/>
    <property type="evidence" value="ECO:0007669"/>
    <property type="project" value="UniProtKB-KW"/>
</dbReference>
<sequence>MPSVTAVPHADRQPDHSVRRRSPRILVFVVLGLALAIGGCTSAAQDDPVTVTKVVEATPRSSQPAGTPRPAPTTRAANTASQDTGGDPGSMDPTAPPPAGTSDGGSPAATSTPRTREPTSSGAGTPTANAADASPDTPGPEGGRPCATDAQYVDEDPTGLRSDVSTGWRSIEKAANADGVIVCLNDGKRSKAQQQAQYDQYEQQYGKEVADQLVLPPSKSAHVIGNAIDVQPQAAYQWLQATKGDLGFCRIYDNEPWHFEYDVKYFEQGCPARLPKPQR</sequence>
<dbReference type="Gene3D" id="3.30.1380.10">
    <property type="match status" value="1"/>
</dbReference>
<gene>
    <name evidence="3" type="ORF">ABLG96_12060</name>
</gene>
<dbReference type="PANTHER" id="PTHR34385">
    <property type="entry name" value="D-ALANYL-D-ALANINE CARBOXYPEPTIDASE"/>
    <property type="match status" value="1"/>
</dbReference>
<organism evidence="3">
    <name type="scientific">Nakamurella sp. A5-74</name>
    <dbReference type="NCBI Taxonomy" id="3158264"/>
    <lineage>
        <taxon>Bacteria</taxon>
        <taxon>Bacillati</taxon>
        <taxon>Actinomycetota</taxon>
        <taxon>Actinomycetes</taxon>
        <taxon>Nakamurellales</taxon>
        <taxon>Nakamurellaceae</taxon>
        <taxon>Nakamurella</taxon>
    </lineage>
</organism>
<feature type="compositionally biased region" description="Low complexity" evidence="1">
    <location>
        <begin position="64"/>
        <end position="80"/>
    </location>
</feature>
<feature type="compositionally biased region" description="Low complexity" evidence="1">
    <location>
        <begin position="107"/>
        <end position="121"/>
    </location>
</feature>
<dbReference type="EMBL" id="CP159218">
    <property type="protein sequence ID" value="XCG62018.1"/>
    <property type="molecule type" value="Genomic_DNA"/>
</dbReference>
<dbReference type="AlphaFoldDB" id="A0AAU8DIT7"/>
<reference evidence="3" key="1">
    <citation type="submission" date="2024-05" db="EMBL/GenBank/DDBJ databases">
        <authorList>
            <person name="Cai S.Y."/>
            <person name="Jin L.M."/>
            <person name="Li H.R."/>
        </authorList>
    </citation>
    <scope>NUCLEOTIDE SEQUENCE</scope>
    <source>
        <strain evidence="3">A5-74</strain>
    </source>
</reference>
<accession>A0AAU8DIT7</accession>
<dbReference type="InterPro" id="IPR052179">
    <property type="entry name" value="DD-CPase-like"/>
</dbReference>
<proteinExistence type="predicted"/>
<dbReference type="SUPFAM" id="SSF55166">
    <property type="entry name" value="Hedgehog/DD-peptidase"/>
    <property type="match status" value="1"/>
</dbReference>
<keyword evidence="3" id="KW-0378">Hydrolase</keyword>
<dbReference type="InterPro" id="IPR009045">
    <property type="entry name" value="Zn_M74/Hedgehog-like"/>
</dbReference>
<evidence type="ECO:0000256" key="1">
    <source>
        <dbReference type="SAM" id="MobiDB-lite"/>
    </source>
</evidence>
<keyword evidence="3" id="KW-0121">Carboxypeptidase</keyword>
<feature type="domain" description="D-alanyl-D-alanine carboxypeptidase-like core" evidence="2">
    <location>
        <begin position="160"/>
        <end position="261"/>
    </location>
</feature>
<keyword evidence="3" id="KW-0645">Protease</keyword>